<accession>A0A6J6PXF6</accession>
<dbReference type="EMBL" id="CAFBRD010000106">
    <property type="protein sequence ID" value="CAB5078392.1"/>
    <property type="molecule type" value="Genomic_DNA"/>
</dbReference>
<dbReference type="EMBL" id="CAEZXY010000020">
    <property type="protein sequence ID" value="CAB4703437.1"/>
    <property type="molecule type" value="Genomic_DNA"/>
</dbReference>
<dbReference type="AntiFam" id="ANF00150">
    <property type="entry name" value="Shadow ORF (opposite gltB)"/>
</dbReference>
<proteinExistence type="predicted"/>
<reference evidence="1" key="1">
    <citation type="submission" date="2020-05" db="EMBL/GenBank/DDBJ databases">
        <authorList>
            <person name="Chiriac C."/>
            <person name="Salcher M."/>
            <person name="Ghai R."/>
            <person name="Kavagutti S V."/>
        </authorList>
    </citation>
    <scope>NUCLEOTIDE SEQUENCE</scope>
</reference>
<dbReference type="AlphaFoldDB" id="A0A6J6PXF6"/>
<dbReference type="EMBL" id="CAFAAM010000231">
    <property type="protein sequence ID" value="CAB4815502.1"/>
    <property type="molecule type" value="Genomic_DNA"/>
</dbReference>
<name>A0A6J6PXF6_9ZZZZ</name>
<evidence type="ECO:0000313" key="2">
    <source>
        <dbReference type="EMBL" id="CAB4815502.1"/>
    </source>
</evidence>
<evidence type="ECO:0000313" key="1">
    <source>
        <dbReference type="EMBL" id="CAB4703437.1"/>
    </source>
</evidence>
<protein>
    <submittedName>
        <fullName evidence="1">Unannotated protein</fullName>
    </submittedName>
</protein>
<gene>
    <name evidence="1" type="ORF">UFOPK2624_00680</name>
    <name evidence="2" type="ORF">UFOPK3010_01421</name>
    <name evidence="3" type="ORF">UFOPK4371_01539</name>
</gene>
<evidence type="ECO:0000313" key="3">
    <source>
        <dbReference type="EMBL" id="CAB5078392.1"/>
    </source>
</evidence>
<organism evidence="1">
    <name type="scientific">freshwater metagenome</name>
    <dbReference type="NCBI Taxonomy" id="449393"/>
    <lineage>
        <taxon>unclassified sequences</taxon>
        <taxon>metagenomes</taxon>
        <taxon>ecological metagenomes</taxon>
    </lineage>
</organism>
<dbReference type="AntiFam" id="ANF00199">
    <property type="entry name" value="Shadow ORF (opposite gltB)"/>
</dbReference>
<sequence>MHKGAEFVVVENGAFNNNLTAGRRLRVQQIALRSQRPADSGDELFPDCVKRWIRYLRKKLCEVIEQKPGARGEDSNRSIGPHRAKWLKPVLGHGLQNELHFLVGVSKELLTLHH</sequence>